<name>A0A0E9ST77_ANGAN</name>
<evidence type="ECO:0000256" key="1">
    <source>
        <dbReference type="SAM" id="Phobius"/>
    </source>
</evidence>
<organism evidence="2">
    <name type="scientific">Anguilla anguilla</name>
    <name type="common">European freshwater eel</name>
    <name type="synonym">Muraena anguilla</name>
    <dbReference type="NCBI Taxonomy" id="7936"/>
    <lineage>
        <taxon>Eukaryota</taxon>
        <taxon>Metazoa</taxon>
        <taxon>Chordata</taxon>
        <taxon>Craniata</taxon>
        <taxon>Vertebrata</taxon>
        <taxon>Euteleostomi</taxon>
        <taxon>Actinopterygii</taxon>
        <taxon>Neopterygii</taxon>
        <taxon>Teleostei</taxon>
        <taxon>Anguilliformes</taxon>
        <taxon>Anguillidae</taxon>
        <taxon>Anguilla</taxon>
    </lineage>
</organism>
<protein>
    <submittedName>
        <fullName evidence="2">Uncharacterized protein</fullName>
    </submittedName>
</protein>
<keyword evidence="1" id="KW-1133">Transmembrane helix</keyword>
<reference evidence="2" key="2">
    <citation type="journal article" date="2015" name="Fish Shellfish Immunol.">
        <title>Early steps in the European eel (Anguilla anguilla)-Vibrio vulnificus interaction in the gills: Role of the RtxA13 toxin.</title>
        <authorList>
            <person name="Callol A."/>
            <person name="Pajuelo D."/>
            <person name="Ebbesson L."/>
            <person name="Teles M."/>
            <person name="MacKenzie S."/>
            <person name="Amaro C."/>
        </authorList>
    </citation>
    <scope>NUCLEOTIDE SEQUENCE</scope>
</reference>
<evidence type="ECO:0000313" key="2">
    <source>
        <dbReference type="EMBL" id="JAH43840.1"/>
    </source>
</evidence>
<reference evidence="2" key="1">
    <citation type="submission" date="2014-11" db="EMBL/GenBank/DDBJ databases">
        <authorList>
            <person name="Amaro Gonzalez C."/>
        </authorList>
    </citation>
    <scope>NUCLEOTIDE SEQUENCE</scope>
</reference>
<dbReference type="AlphaFoldDB" id="A0A0E9ST77"/>
<proteinExistence type="predicted"/>
<feature type="transmembrane region" description="Helical" evidence="1">
    <location>
        <begin position="20"/>
        <end position="43"/>
    </location>
</feature>
<keyword evidence="1" id="KW-0472">Membrane</keyword>
<dbReference type="EMBL" id="GBXM01064737">
    <property type="protein sequence ID" value="JAH43840.1"/>
    <property type="molecule type" value="Transcribed_RNA"/>
</dbReference>
<sequence length="67" mass="7812">MDYFLNIAPFRCRNLLLYSYFIILKTGIGHPVHLVMLFCACMYEKPIQNFSLLSLCAPSCFDRTQTE</sequence>
<accession>A0A0E9ST77</accession>
<keyword evidence="1" id="KW-0812">Transmembrane</keyword>